<evidence type="ECO:0000256" key="3">
    <source>
        <dbReference type="PROSITE-ProRule" id="PRU00023"/>
    </source>
</evidence>
<keyword evidence="2 3" id="KW-0040">ANK repeat</keyword>
<dbReference type="SMART" id="SM00248">
    <property type="entry name" value="ANK"/>
    <property type="match status" value="3"/>
</dbReference>
<feature type="repeat" description="ANK" evidence="3">
    <location>
        <begin position="110"/>
        <end position="142"/>
    </location>
</feature>
<dbReference type="PANTHER" id="PTHR24173">
    <property type="entry name" value="ANKYRIN REPEAT CONTAINING"/>
    <property type="match status" value="1"/>
</dbReference>
<evidence type="ECO:0000256" key="2">
    <source>
        <dbReference type="ARBA" id="ARBA00023043"/>
    </source>
</evidence>
<dbReference type="InterPro" id="IPR036770">
    <property type="entry name" value="Ankyrin_rpt-contain_sf"/>
</dbReference>
<sequence>MYPSVAICAKAGTGLCVAIFILCAIASKSVMAQDCPTCDLDWAESAKVDDVRRLFATGVSPNGRSWSGGRLSFLIAYKNPDPATLEVFFEEAERLQEPLVLVEGKAPNSIWNTALHHAARNDHTGMLKLLLEKGLSPHWTDDKYATPLMAAIAHSQNIETYLILLDAGADPNARDGLGWTAAHLVARFGRNPDVLDVLFEHGLVLDAQSDSGLSPLEIAVEYNSQEMQERFRALLEGN</sequence>
<gene>
    <name evidence="5" type="ORF">OOZ53_21300</name>
</gene>
<feature type="signal peptide" evidence="4">
    <location>
        <begin position="1"/>
        <end position="32"/>
    </location>
</feature>
<dbReference type="SUPFAM" id="SSF48403">
    <property type="entry name" value="Ankyrin repeat"/>
    <property type="match status" value="1"/>
</dbReference>
<comment type="caution">
    <text evidence="5">The sequence shown here is derived from an EMBL/GenBank/DDBJ whole genome shotgun (WGS) entry which is preliminary data.</text>
</comment>
<protein>
    <submittedName>
        <fullName evidence="5">Ankyrin repeat domain-containing protein</fullName>
    </submittedName>
</protein>
<keyword evidence="4" id="KW-0732">Signal</keyword>
<evidence type="ECO:0000256" key="4">
    <source>
        <dbReference type="SAM" id="SignalP"/>
    </source>
</evidence>
<dbReference type="PROSITE" id="PS50297">
    <property type="entry name" value="ANK_REP_REGION"/>
    <property type="match status" value="1"/>
</dbReference>
<evidence type="ECO:0000313" key="5">
    <source>
        <dbReference type="EMBL" id="MDA4847908.1"/>
    </source>
</evidence>
<evidence type="ECO:0000313" key="6">
    <source>
        <dbReference type="Proteomes" id="UP001148313"/>
    </source>
</evidence>
<dbReference type="Gene3D" id="1.25.40.20">
    <property type="entry name" value="Ankyrin repeat-containing domain"/>
    <property type="match status" value="1"/>
</dbReference>
<dbReference type="EMBL" id="JAPJZH010000016">
    <property type="protein sequence ID" value="MDA4847908.1"/>
    <property type="molecule type" value="Genomic_DNA"/>
</dbReference>
<dbReference type="InterPro" id="IPR002110">
    <property type="entry name" value="Ankyrin_rpt"/>
</dbReference>
<name>A0ABT4VT62_9HYPH</name>
<dbReference type="RefSeq" id="WP_271091749.1">
    <property type="nucleotide sequence ID" value="NZ_JAPJZH010000016.1"/>
</dbReference>
<keyword evidence="1" id="KW-0677">Repeat</keyword>
<accession>A0ABT4VT62</accession>
<dbReference type="PANTHER" id="PTHR24173:SF83">
    <property type="entry name" value="SOCS BOX DOMAIN-CONTAINING PROTEIN"/>
    <property type="match status" value="1"/>
</dbReference>
<organism evidence="5 6">
    <name type="scientific">Hoeflea poritis</name>
    <dbReference type="NCBI Taxonomy" id="2993659"/>
    <lineage>
        <taxon>Bacteria</taxon>
        <taxon>Pseudomonadati</taxon>
        <taxon>Pseudomonadota</taxon>
        <taxon>Alphaproteobacteria</taxon>
        <taxon>Hyphomicrobiales</taxon>
        <taxon>Rhizobiaceae</taxon>
        <taxon>Hoeflea</taxon>
    </lineage>
</organism>
<keyword evidence="6" id="KW-1185">Reference proteome</keyword>
<dbReference type="PROSITE" id="PS50088">
    <property type="entry name" value="ANK_REPEAT"/>
    <property type="match status" value="1"/>
</dbReference>
<feature type="chain" id="PRO_5045526221" evidence="4">
    <location>
        <begin position="33"/>
        <end position="238"/>
    </location>
</feature>
<reference evidence="5" key="1">
    <citation type="submission" date="2022-11" db="EMBL/GenBank/DDBJ databases">
        <title>Hoeflea poritis sp. nov., isolated from scleractinian coral Porites lutea.</title>
        <authorList>
            <person name="Zhang G."/>
            <person name="Wei Q."/>
            <person name="Cai L."/>
        </authorList>
    </citation>
    <scope>NUCLEOTIDE SEQUENCE</scope>
    <source>
        <strain evidence="5">E7-10</strain>
    </source>
</reference>
<dbReference type="Pfam" id="PF12796">
    <property type="entry name" value="Ank_2"/>
    <property type="match status" value="1"/>
</dbReference>
<dbReference type="Proteomes" id="UP001148313">
    <property type="component" value="Unassembled WGS sequence"/>
</dbReference>
<evidence type="ECO:0000256" key="1">
    <source>
        <dbReference type="ARBA" id="ARBA00022737"/>
    </source>
</evidence>
<proteinExistence type="predicted"/>